<accession>K0T0U9</accession>
<dbReference type="EMBL" id="AGNL01006161">
    <property type="protein sequence ID" value="EJK72228.1"/>
    <property type="molecule type" value="Genomic_DNA"/>
</dbReference>
<dbReference type="AlphaFoldDB" id="K0T0U9"/>
<dbReference type="Proteomes" id="UP000266841">
    <property type="component" value="Unassembled WGS sequence"/>
</dbReference>
<organism evidence="2 3">
    <name type="scientific">Thalassiosira oceanica</name>
    <name type="common">Marine diatom</name>
    <dbReference type="NCBI Taxonomy" id="159749"/>
    <lineage>
        <taxon>Eukaryota</taxon>
        <taxon>Sar</taxon>
        <taxon>Stramenopiles</taxon>
        <taxon>Ochrophyta</taxon>
        <taxon>Bacillariophyta</taxon>
        <taxon>Coscinodiscophyceae</taxon>
        <taxon>Thalassiosirophycidae</taxon>
        <taxon>Thalassiosirales</taxon>
        <taxon>Thalassiosiraceae</taxon>
        <taxon>Thalassiosira</taxon>
    </lineage>
</organism>
<comment type="caution">
    <text evidence="2">The sequence shown here is derived from an EMBL/GenBank/DDBJ whole genome shotgun (WGS) entry which is preliminary data.</text>
</comment>
<gene>
    <name evidence="2" type="ORF">THAOC_06258</name>
</gene>
<evidence type="ECO:0008006" key="4">
    <source>
        <dbReference type="Google" id="ProtNLM"/>
    </source>
</evidence>
<name>K0T0U9_THAOC</name>
<keyword evidence="3" id="KW-1185">Reference proteome</keyword>
<reference evidence="2 3" key="1">
    <citation type="journal article" date="2012" name="Genome Biol.">
        <title>Genome and low-iron response of an oceanic diatom adapted to chronic iron limitation.</title>
        <authorList>
            <person name="Lommer M."/>
            <person name="Specht M."/>
            <person name="Roy A.S."/>
            <person name="Kraemer L."/>
            <person name="Andreson R."/>
            <person name="Gutowska M.A."/>
            <person name="Wolf J."/>
            <person name="Bergner S.V."/>
            <person name="Schilhabel M.B."/>
            <person name="Klostermeier U.C."/>
            <person name="Beiko R.G."/>
            <person name="Rosenstiel P."/>
            <person name="Hippler M."/>
            <person name="Laroche J."/>
        </authorList>
    </citation>
    <scope>NUCLEOTIDE SEQUENCE [LARGE SCALE GENOMIC DNA]</scope>
    <source>
        <strain evidence="2 3">CCMP1005</strain>
    </source>
</reference>
<sequence length="380" mass="40695">MFLFTAVTLLSVLVTAHANQICTPNGQRNETIDAADDPTWKMKSVDCPGAGAGGFCGRKEASETADYICCEDNGPELETDGFSFDIDTPDGSNIIFTPGISSATYLRFIDRDVGYVCTGLQTGAMCNTDRRYLYPDNDSHDLCSSGACGMNGKCLDSKQPTGAECYPIGRSNGPPTSKSCQSSVCAQRGIGTDSVCCESEEDAIELKDAASGFTCVGLARGGDRCGGKNSMCASGICNPDGRCKGLGLSAGEPCQGINEDCESKMCSLGVCIDDRLPDGSPCSDDSTCQSGGCGARSREDLVSFFEGLEFNMTRQIIEAKEAYHESDPWPYVCCRRGQWYHENGVVWAFADICDSDPNGAEELALLSWIWLVIPLLILFR</sequence>
<keyword evidence="1" id="KW-0732">Signal</keyword>
<proteinExistence type="predicted"/>
<evidence type="ECO:0000313" key="2">
    <source>
        <dbReference type="EMBL" id="EJK72228.1"/>
    </source>
</evidence>
<feature type="signal peptide" evidence="1">
    <location>
        <begin position="1"/>
        <end position="18"/>
    </location>
</feature>
<evidence type="ECO:0000256" key="1">
    <source>
        <dbReference type="SAM" id="SignalP"/>
    </source>
</evidence>
<feature type="chain" id="PRO_5003841546" description="Dickkopf N-terminal cysteine-rich domain-containing protein" evidence="1">
    <location>
        <begin position="19"/>
        <end position="380"/>
    </location>
</feature>
<protein>
    <recommendedName>
        <fullName evidence="4">Dickkopf N-terminal cysteine-rich domain-containing protein</fullName>
    </recommendedName>
</protein>
<evidence type="ECO:0000313" key="3">
    <source>
        <dbReference type="Proteomes" id="UP000266841"/>
    </source>
</evidence>